<dbReference type="AlphaFoldDB" id="A0A1H3GWM9"/>
<name>A0A1H3GWM9_9FIRM</name>
<feature type="transmembrane region" description="Helical" evidence="2">
    <location>
        <begin position="37"/>
        <end position="58"/>
    </location>
</feature>
<accession>A0A1H3GWM9</accession>
<keyword evidence="4" id="KW-1185">Reference proteome</keyword>
<dbReference type="RefSeq" id="WP_074716155.1">
    <property type="nucleotide sequence ID" value="NZ_FNPG01000007.1"/>
</dbReference>
<evidence type="ECO:0000313" key="4">
    <source>
        <dbReference type="Proteomes" id="UP000183918"/>
    </source>
</evidence>
<feature type="transmembrane region" description="Helical" evidence="2">
    <location>
        <begin position="7"/>
        <end position="25"/>
    </location>
</feature>
<keyword evidence="2" id="KW-1133">Transmembrane helix</keyword>
<gene>
    <name evidence="3" type="ORF">SAMN02910414_00667</name>
</gene>
<dbReference type="EMBL" id="FNPG01000007">
    <property type="protein sequence ID" value="SDY06914.1"/>
    <property type="molecule type" value="Genomic_DNA"/>
</dbReference>
<keyword evidence="2" id="KW-0472">Membrane</keyword>
<reference evidence="3 4" key="1">
    <citation type="submission" date="2016-10" db="EMBL/GenBank/DDBJ databases">
        <authorList>
            <person name="de Groot N.N."/>
        </authorList>
    </citation>
    <scope>NUCLEOTIDE SEQUENCE [LARGE SCALE GENOMIC DNA]</scope>
    <source>
        <strain evidence="3 4">DSM 14045</strain>
    </source>
</reference>
<evidence type="ECO:0000256" key="2">
    <source>
        <dbReference type="SAM" id="Phobius"/>
    </source>
</evidence>
<dbReference type="OrthoDB" id="1936797at2"/>
<protein>
    <submittedName>
        <fullName evidence="3">Uncharacterized protein</fullName>
    </submittedName>
</protein>
<proteinExistence type="predicted"/>
<keyword evidence="2" id="KW-0812">Transmembrane</keyword>
<keyword evidence="1" id="KW-0175">Coiled coil</keyword>
<sequence length="87" mass="10199">MKKTKQVLAILGIIILVLLYLSTIFCSVFDNSKKQSFFAASIFATFIIPVLIWTYTFIYKIITKKNDELDDLRKKVEEKRNNSKDKF</sequence>
<organism evidence="3 4">
    <name type="scientific">Lachnobacterium bovis DSM 14045</name>
    <dbReference type="NCBI Taxonomy" id="1122142"/>
    <lineage>
        <taxon>Bacteria</taxon>
        <taxon>Bacillati</taxon>
        <taxon>Bacillota</taxon>
        <taxon>Clostridia</taxon>
        <taxon>Lachnospirales</taxon>
        <taxon>Lachnospiraceae</taxon>
        <taxon>Lachnobacterium</taxon>
    </lineage>
</organism>
<evidence type="ECO:0000313" key="3">
    <source>
        <dbReference type="EMBL" id="SDY06914.1"/>
    </source>
</evidence>
<evidence type="ECO:0000256" key="1">
    <source>
        <dbReference type="SAM" id="Coils"/>
    </source>
</evidence>
<dbReference type="Proteomes" id="UP000183918">
    <property type="component" value="Unassembled WGS sequence"/>
</dbReference>
<feature type="coiled-coil region" evidence="1">
    <location>
        <begin position="59"/>
        <end position="86"/>
    </location>
</feature>